<evidence type="ECO:0000313" key="2">
    <source>
        <dbReference type="Proteomes" id="UP001623232"/>
    </source>
</evidence>
<name>A0ABZ2XUM4_9RHOB</name>
<evidence type="ECO:0008006" key="3">
    <source>
        <dbReference type="Google" id="ProtNLM"/>
    </source>
</evidence>
<proteinExistence type="predicted"/>
<sequence length="166" mass="17258">MPLGLTPPPTAPSLSDPGTFPSRSDAFVAWFSTFITEWSNLSAAEFFNVLGTVSMSGGNPNGALFEQGANANGNYVRFADGTQICWNNNFSTVSAAAATWTFPATFNVSSYAPAITAMSRFATDARIIAALIDGGGSISCSVHSWSEAGADTVSPDVSIMAIGLWA</sequence>
<gene>
    <name evidence="1" type="ORF">QEZ52_00240</name>
</gene>
<protein>
    <recommendedName>
        <fullName evidence="3">H-type lectin domain-containing protein</fullName>
    </recommendedName>
</protein>
<dbReference type="RefSeq" id="WP_406646840.1">
    <property type="nucleotide sequence ID" value="NZ_CP123584.1"/>
</dbReference>
<evidence type="ECO:0000313" key="1">
    <source>
        <dbReference type="EMBL" id="WZK89012.1"/>
    </source>
</evidence>
<reference evidence="1 2" key="1">
    <citation type="submission" date="2023-04" db="EMBL/GenBank/DDBJ databases">
        <title>Complete genome sequence of Alisedimentitalea scapharcae.</title>
        <authorList>
            <person name="Rong J.-C."/>
            <person name="Yi M.-L."/>
            <person name="Zhao Q."/>
        </authorList>
    </citation>
    <scope>NUCLEOTIDE SEQUENCE [LARGE SCALE GENOMIC DNA]</scope>
    <source>
        <strain evidence="1 2">KCTC 42119</strain>
    </source>
</reference>
<accession>A0ABZ2XUM4</accession>
<organism evidence="1 2">
    <name type="scientific">Aliisedimentitalea scapharcae</name>
    <dbReference type="NCBI Taxonomy" id="1524259"/>
    <lineage>
        <taxon>Bacteria</taxon>
        <taxon>Pseudomonadati</taxon>
        <taxon>Pseudomonadota</taxon>
        <taxon>Alphaproteobacteria</taxon>
        <taxon>Rhodobacterales</taxon>
        <taxon>Roseobacteraceae</taxon>
        <taxon>Aliisedimentitalea</taxon>
    </lineage>
</organism>
<keyword evidence="2" id="KW-1185">Reference proteome</keyword>
<dbReference type="Proteomes" id="UP001623232">
    <property type="component" value="Chromosome"/>
</dbReference>
<dbReference type="EMBL" id="CP123584">
    <property type="protein sequence ID" value="WZK89012.1"/>
    <property type="molecule type" value="Genomic_DNA"/>
</dbReference>